<dbReference type="eggNOG" id="COG0628">
    <property type="taxonomic scope" value="Bacteria"/>
</dbReference>
<dbReference type="EMBL" id="JPIN01000001">
    <property type="protein sequence ID" value="KFZ29961.1"/>
    <property type="molecule type" value="Genomic_DNA"/>
</dbReference>
<dbReference type="InterPro" id="IPR002549">
    <property type="entry name" value="AI-2E-like"/>
</dbReference>
<accession>A0A094JBK6</accession>
<evidence type="ECO:0000256" key="4">
    <source>
        <dbReference type="ARBA" id="ARBA00022475"/>
    </source>
</evidence>
<protein>
    <submittedName>
        <fullName evidence="9">Permase</fullName>
    </submittedName>
</protein>
<evidence type="ECO:0000256" key="1">
    <source>
        <dbReference type="ARBA" id="ARBA00004651"/>
    </source>
</evidence>
<dbReference type="PANTHER" id="PTHR21716">
    <property type="entry name" value="TRANSMEMBRANE PROTEIN"/>
    <property type="match status" value="1"/>
</dbReference>
<keyword evidence="7 8" id="KW-0472">Membrane</keyword>
<dbReference type="GO" id="GO:0005886">
    <property type="term" value="C:plasma membrane"/>
    <property type="evidence" value="ECO:0007669"/>
    <property type="project" value="UniProtKB-SubCell"/>
</dbReference>
<feature type="transmembrane region" description="Helical" evidence="8">
    <location>
        <begin position="277"/>
        <end position="297"/>
    </location>
</feature>
<evidence type="ECO:0000256" key="8">
    <source>
        <dbReference type="SAM" id="Phobius"/>
    </source>
</evidence>
<evidence type="ECO:0000256" key="6">
    <source>
        <dbReference type="ARBA" id="ARBA00022989"/>
    </source>
</evidence>
<reference evidence="9 10" key="1">
    <citation type="submission" date="2014-06" db="EMBL/GenBank/DDBJ databases">
        <title>Draft genome sequence of Idiomarina sp. MCCC 1A10513.</title>
        <authorList>
            <person name="Du J."/>
            <person name="Lai Q."/>
            <person name="Shao Z."/>
        </authorList>
    </citation>
    <scope>NUCLEOTIDE SEQUENCE [LARGE SCALE GENOMIC DNA]</scope>
    <source>
        <strain evidence="9 10">MCCC 1A10513</strain>
    </source>
</reference>
<proteinExistence type="inferred from homology"/>
<dbReference type="GO" id="GO:0055085">
    <property type="term" value="P:transmembrane transport"/>
    <property type="evidence" value="ECO:0007669"/>
    <property type="project" value="TreeGrafter"/>
</dbReference>
<dbReference type="Proteomes" id="UP000053718">
    <property type="component" value="Unassembled WGS sequence"/>
</dbReference>
<dbReference type="AlphaFoldDB" id="A0A094JBK6"/>
<evidence type="ECO:0000256" key="7">
    <source>
        <dbReference type="ARBA" id="ARBA00023136"/>
    </source>
</evidence>
<comment type="caution">
    <text evidence="9">The sequence shown here is derived from an EMBL/GenBank/DDBJ whole genome shotgun (WGS) entry which is preliminary data.</text>
</comment>
<dbReference type="RefSeq" id="WP_034729958.1">
    <property type="nucleotide sequence ID" value="NZ_JPIN01000001.1"/>
</dbReference>
<feature type="transmembrane region" description="Helical" evidence="8">
    <location>
        <begin position="156"/>
        <end position="177"/>
    </location>
</feature>
<evidence type="ECO:0000256" key="2">
    <source>
        <dbReference type="ARBA" id="ARBA00009773"/>
    </source>
</evidence>
<dbReference type="PANTHER" id="PTHR21716:SF53">
    <property type="entry name" value="PERMEASE PERM-RELATED"/>
    <property type="match status" value="1"/>
</dbReference>
<keyword evidence="10" id="KW-1185">Reference proteome</keyword>
<sequence>MWDYLKAWYQRKFSDPDAITLALLLVVLFLLIVFFGHLIAPILVALALAYLLDWPIQRLQAAGLTRTLAVVIVFVVFVAINVLLIFFLVPVIWQQGVALITELPQMVLRTREFLDRLPELFPGYINESYIDRVVANFNQRAINLGETIISQSLSSLIGIMALLIYLIIVPLLMFFMLKDKRELLGHINRTLPSNRRLISQVSEEMNLQIMNYIRGKALEVIIVGGFTFICFTLFDLRYAALLAVLVGLSVLIPYIGAAVVTIPVALVALFQFGWSPMFAYVMIAYLIIQALDGNVLVPLLFSEAVSLNPVYIIAAVLVFGGLWGFWGVFFAIPLASLVKAVLTALSSSEPLAAELTHQPKASED</sequence>
<feature type="transmembrane region" description="Helical" evidence="8">
    <location>
        <begin position="309"/>
        <end position="332"/>
    </location>
</feature>
<evidence type="ECO:0000256" key="3">
    <source>
        <dbReference type="ARBA" id="ARBA00022448"/>
    </source>
</evidence>
<keyword evidence="4" id="KW-1003">Cell membrane</keyword>
<gene>
    <name evidence="9" type="ORF">IDAT_02440</name>
</gene>
<evidence type="ECO:0000313" key="9">
    <source>
        <dbReference type="EMBL" id="KFZ29961.1"/>
    </source>
</evidence>
<evidence type="ECO:0000313" key="10">
    <source>
        <dbReference type="Proteomes" id="UP000053718"/>
    </source>
</evidence>
<feature type="transmembrane region" description="Helical" evidence="8">
    <location>
        <begin position="240"/>
        <end position="270"/>
    </location>
</feature>
<feature type="transmembrane region" description="Helical" evidence="8">
    <location>
        <begin position="64"/>
        <end position="93"/>
    </location>
</feature>
<comment type="subcellular location">
    <subcellularLocation>
        <location evidence="1">Cell membrane</location>
        <topology evidence="1">Multi-pass membrane protein</topology>
    </subcellularLocation>
</comment>
<dbReference type="Pfam" id="PF01594">
    <property type="entry name" value="AI-2E_transport"/>
    <property type="match status" value="1"/>
</dbReference>
<comment type="similarity">
    <text evidence="2">Belongs to the autoinducer-2 exporter (AI-2E) (TC 2.A.86) family.</text>
</comment>
<feature type="transmembrane region" description="Helical" evidence="8">
    <location>
        <begin position="217"/>
        <end position="234"/>
    </location>
</feature>
<evidence type="ECO:0000256" key="5">
    <source>
        <dbReference type="ARBA" id="ARBA00022692"/>
    </source>
</evidence>
<keyword evidence="6 8" id="KW-1133">Transmembrane helix</keyword>
<organism evidence="9 10">
    <name type="scientific">Pseudidiomarina atlantica</name>
    <dbReference type="NCBI Taxonomy" id="1517416"/>
    <lineage>
        <taxon>Bacteria</taxon>
        <taxon>Pseudomonadati</taxon>
        <taxon>Pseudomonadota</taxon>
        <taxon>Gammaproteobacteria</taxon>
        <taxon>Alteromonadales</taxon>
        <taxon>Idiomarinaceae</taxon>
        <taxon>Pseudidiomarina</taxon>
    </lineage>
</organism>
<dbReference type="OrthoDB" id="5562213at2"/>
<feature type="transmembrane region" description="Helical" evidence="8">
    <location>
        <begin position="20"/>
        <end position="52"/>
    </location>
</feature>
<keyword evidence="3" id="KW-0813">Transport</keyword>
<keyword evidence="5 8" id="KW-0812">Transmembrane</keyword>
<name>A0A094JBK6_9GAMM</name>